<reference evidence="1" key="1">
    <citation type="submission" date="2022-12" db="EMBL/GenBank/DDBJ databases">
        <title>Genome of R. gnavus strain RSHDN_123.</title>
        <authorList>
            <person name="Abdugheni R."/>
        </authorList>
    </citation>
    <scope>NUCLEOTIDE SEQUENCE</scope>
    <source>
        <strain evidence="1">RSHDN_123</strain>
    </source>
</reference>
<gene>
    <name evidence="1" type="ORF">O8D18_12970</name>
</gene>
<evidence type="ECO:0000313" key="2">
    <source>
        <dbReference type="Proteomes" id="UP001148455"/>
    </source>
</evidence>
<sequence length="103" mass="12148">MDYDEVVWNKGIVYVEGQYEECDQFVRAGILIERLKAYEIELPKDMELMVHVNFCEKSEFMNPECQKISDLDSMTAEQDKIWYADRNPKTNDDGTDVFYSILC</sequence>
<protein>
    <submittedName>
        <fullName evidence="1">Uncharacterized protein</fullName>
    </submittedName>
</protein>
<dbReference type="EMBL" id="JAPZED010000017">
    <property type="protein sequence ID" value="MCZ7694932.1"/>
    <property type="molecule type" value="Genomic_DNA"/>
</dbReference>
<name>A0A9X3HG00_MEDGN</name>
<comment type="caution">
    <text evidence="1">The sequence shown here is derived from an EMBL/GenBank/DDBJ whole genome shotgun (WGS) entry which is preliminary data.</text>
</comment>
<dbReference type="AlphaFoldDB" id="A0A9X3HG00"/>
<evidence type="ECO:0000313" key="1">
    <source>
        <dbReference type="EMBL" id="MCZ7694932.1"/>
    </source>
</evidence>
<proteinExistence type="predicted"/>
<dbReference type="RefSeq" id="WP_243840568.1">
    <property type="nucleotide sequence ID" value="NZ_JAAIMS010000021.1"/>
</dbReference>
<accession>A0A9X3HG00</accession>
<organism evidence="1 2">
    <name type="scientific">Mediterraneibacter gnavus</name>
    <name type="common">Ruminococcus gnavus</name>
    <dbReference type="NCBI Taxonomy" id="33038"/>
    <lineage>
        <taxon>Bacteria</taxon>
        <taxon>Bacillati</taxon>
        <taxon>Bacillota</taxon>
        <taxon>Clostridia</taxon>
        <taxon>Lachnospirales</taxon>
        <taxon>Lachnospiraceae</taxon>
        <taxon>Mediterraneibacter</taxon>
    </lineage>
</organism>
<dbReference type="Proteomes" id="UP001148455">
    <property type="component" value="Unassembled WGS sequence"/>
</dbReference>